<evidence type="ECO:0000256" key="1">
    <source>
        <dbReference type="SAM" id="SignalP"/>
    </source>
</evidence>
<dbReference type="EMBL" id="JAKWBI020000047">
    <property type="protein sequence ID" value="KAJ2904701.1"/>
    <property type="molecule type" value="Genomic_DNA"/>
</dbReference>
<keyword evidence="3" id="KW-1185">Reference proteome</keyword>
<dbReference type="Proteomes" id="UP001201980">
    <property type="component" value="Unassembled WGS sequence"/>
</dbReference>
<feature type="chain" id="PRO_5042256059" evidence="1">
    <location>
        <begin position="28"/>
        <end position="285"/>
    </location>
</feature>
<feature type="signal peptide" evidence="1">
    <location>
        <begin position="1"/>
        <end position="27"/>
    </location>
</feature>
<evidence type="ECO:0000313" key="2">
    <source>
        <dbReference type="EMBL" id="KAJ2904701.1"/>
    </source>
</evidence>
<sequence>MAAPLKLTVLLIRKCLFLFCSLIFSGGQSCFRNSLEGTESFREITSTGPQPQDQSDHERQMIPAFSLRDKTLRSSRSLKARSDSTRNLMAFDFPAFESATGQMKFYGPLHGSVSFPELELMTLRVEEIDRGMHLDDFVNHHPDGSRIGAEFQHLKKVEMPKPRGIRTSNTEEEEAGTVRPEEISGYLRSSLEITTMAAGFTEQGLGSLEFTALEEPLRPSLEFEGGDIGLVGKEGEGFDGEELEEKYESLWKMTIRFDCGACGSGAKNVWHLITGNGRAWVTVLQ</sequence>
<gene>
    <name evidence="2" type="ORF">MKZ38_007443</name>
</gene>
<organism evidence="2 3">
    <name type="scientific">Zalerion maritima</name>
    <dbReference type="NCBI Taxonomy" id="339359"/>
    <lineage>
        <taxon>Eukaryota</taxon>
        <taxon>Fungi</taxon>
        <taxon>Dikarya</taxon>
        <taxon>Ascomycota</taxon>
        <taxon>Pezizomycotina</taxon>
        <taxon>Sordariomycetes</taxon>
        <taxon>Lulworthiomycetidae</taxon>
        <taxon>Lulworthiales</taxon>
        <taxon>Lulworthiaceae</taxon>
        <taxon>Zalerion</taxon>
    </lineage>
</organism>
<evidence type="ECO:0000313" key="3">
    <source>
        <dbReference type="Proteomes" id="UP001201980"/>
    </source>
</evidence>
<comment type="caution">
    <text evidence="2">The sequence shown here is derived from an EMBL/GenBank/DDBJ whole genome shotgun (WGS) entry which is preliminary data.</text>
</comment>
<reference evidence="2" key="1">
    <citation type="submission" date="2022-07" db="EMBL/GenBank/DDBJ databases">
        <title>Draft genome sequence of Zalerion maritima ATCC 34329, a (micro)plastics degrading marine fungus.</title>
        <authorList>
            <person name="Paco A."/>
            <person name="Goncalves M.F.M."/>
            <person name="Rocha-Santos T.A.P."/>
            <person name="Alves A."/>
        </authorList>
    </citation>
    <scope>NUCLEOTIDE SEQUENCE</scope>
    <source>
        <strain evidence="2">ATCC 34329</strain>
    </source>
</reference>
<accession>A0AAD5WTN9</accession>
<proteinExistence type="predicted"/>
<name>A0AAD5WTN9_9PEZI</name>
<dbReference type="PROSITE" id="PS51257">
    <property type="entry name" value="PROKAR_LIPOPROTEIN"/>
    <property type="match status" value="1"/>
</dbReference>
<dbReference type="AlphaFoldDB" id="A0AAD5WTN9"/>
<keyword evidence="1" id="KW-0732">Signal</keyword>
<protein>
    <submittedName>
        <fullName evidence="2">Uncharacterized protein</fullName>
    </submittedName>
</protein>